<dbReference type="RefSeq" id="WP_093216592.1">
    <property type="nucleotide sequence ID" value="NZ_FNFL01000007.1"/>
</dbReference>
<evidence type="ECO:0000313" key="3">
    <source>
        <dbReference type="Proteomes" id="UP000198694"/>
    </source>
</evidence>
<keyword evidence="1" id="KW-0472">Membrane</keyword>
<organism evidence="2 3">
    <name type="scientific">Sediminibacillus albus</name>
    <dbReference type="NCBI Taxonomy" id="407036"/>
    <lineage>
        <taxon>Bacteria</taxon>
        <taxon>Bacillati</taxon>
        <taxon>Bacillota</taxon>
        <taxon>Bacilli</taxon>
        <taxon>Bacillales</taxon>
        <taxon>Bacillaceae</taxon>
        <taxon>Sediminibacillus</taxon>
    </lineage>
</organism>
<proteinExistence type="predicted"/>
<gene>
    <name evidence="2" type="ORF">SAMN05216243_3339</name>
</gene>
<evidence type="ECO:0000256" key="1">
    <source>
        <dbReference type="SAM" id="Phobius"/>
    </source>
</evidence>
<feature type="transmembrane region" description="Helical" evidence="1">
    <location>
        <begin position="53"/>
        <end position="74"/>
    </location>
</feature>
<protein>
    <submittedName>
        <fullName evidence="2">Uncharacterized protein</fullName>
    </submittedName>
</protein>
<name>A0A1G9CAF4_9BACI</name>
<dbReference type="EMBL" id="FNFL01000007">
    <property type="protein sequence ID" value="SDK48616.1"/>
    <property type="molecule type" value="Genomic_DNA"/>
</dbReference>
<evidence type="ECO:0000313" key="2">
    <source>
        <dbReference type="EMBL" id="SDK48616.1"/>
    </source>
</evidence>
<dbReference type="AlphaFoldDB" id="A0A1G9CAF4"/>
<dbReference type="OrthoDB" id="2657646at2"/>
<dbReference type="Proteomes" id="UP000198694">
    <property type="component" value="Unassembled WGS sequence"/>
</dbReference>
<dbReference type="STRING" id="407036.SAMN05216243_3339"/>
<sequence length="109" mass="12584">MKQLTCRYCGKTIQKRDQLITASNWLRVRPYHYVCFSEVEKEASTIYNNWTPVNVAAANITSLIMAVLAGWLLFVDTWGLIGDLIGALAFYRVLIRLFSYFFIEINVPK</sequence>
<keyword evidence="3" id="KW-1185">Reference proteome</keyword>
<feature type="transmembrane region" description="Helical" evidence="1">
    <location>
        <begin position="80"/>
        <end position="103"/>
    </location>
</feature>
<accession>A0A1G9CAF4</accession>
<keyword evidence="1" id="KW-0812">Transmembrane</keyword>
<reference evidence="2 3" key="1">
    <citation type="submission" date="2016-10" db="EMBL/GenBank/DDBJ databases">
        <authorList>
            <person name="de Groot N.N."/>
        </authorList>
    </citation>
    <scope>NUCLEOTIDE SEQUENCE [LARGE SCALE GENOMIC DNA]</scope>
    <source>
        <strain evidence="2 3">CGMCC 1.6502</strain>
    </source>
</reference>
<keyword evidence="1" id="KW-1133">Transmembrane helix</keyword>